<name>A0AAV7KCU6_9METZ</name>
<dbReference type="Proteomes" id="UP001165289">
    <property type="component" value="Unassembled WGS sequence"/>
</dbReference>
<evidence type="ECO:0000259" key="1">
    <source>
        <dbReference type="PROSITE" id="PS50994"/>
    </source>
</evidence>
<dbReference type="PANTHER" id="PTHR37984:SF5">
    <property type="entry name" value="PROTEIN NYNRIN-LIKE"/>
    <property type="match status" value="1"/>
</dbReference>
<dbReference type="PANTHER" id="PTHR37984">
    <property type="entry name" value="PROTEIN CBG26694"/>
    <property type="match status" value="1"/>
</dbReference>
<proteinExistence type="predicted"/>
<dbReference type="AlphaFoldDB" id="A0AAV7KCU6"/>
<dbReference type="InterPro" id="IPR012337">
    <property type="entry name" value="RNaseH-like_sf"/>
</dbReference>
<evidence type="ECO:0000313" key="3">
    <source>
        <dbReference type="Proteomes" id="UP001165289"/>
    </source>
</evidence>
<dbReference type="InterPro" id="IPR050951">
    <property type="entry name" value="Retrovirus_Pol_polyprotein"/>
</dbReference>
<dbReference type="SUPFAM" id="SSF53098">
    <property type="entry name" value="Ribonuclease H-like"/>
    <property type="match status" value="1"/>
</dbReference>
<gene>
    <name evidence="2" type="ORF">LOD99_10977</name>
</gene>
<dbReference type="PROSITE" id="PS50994">
    <property type="entry name" value="INTEGRASE"/>
    <property type="match status" value="1"/>
</dbReference>
<dbReference type="EMBL" id="JAKMXF010000082">
    <property type="protein sequence ID" value="KAI6658703.1"/>
    <property type="molecule type" value="Genomic_DNA"/>
</dbReference>
<comment type="caution">
    <text evidence="2">The sequence shown here is derived from an EMBL/GenBank/DDBJ whole genome shotgun (WGS) entry which is preliminary data.</text>
</comment>
<dbReference type="Gene3D" id="3.30.420.10">
    <property type="entry name" value="Ribonuclease H-like superfamily/Ribonuclease H"/>
    <property type="match status" value="1"/>
</dbReference>
<evidence type="ECO:0000313" key="2">
    <source>
        <dbReference type="EMBL" id="KAI6658703.1"/>
    </source>
</evidence>
<dbReference type="InterPro" id="IPR001584">
    <property type="entry name" value="Integrase_cat-core"/>
</dbReference>
<reference evidence="2 3" key="1">
    <citation type="journal article" date="2023" name="BMC Biol.">
        <title>The compact genome of the sponge Oopsacas minuta (Hexactinellida) is lacking key metazoan core genes.</title>
        <authorList>
            <person name="Santini S."/>
            <person name="Schenkelaars Q."/>
            <person name="Jourda C."/>
            <person name="Duchesne M."/>
            <person name="Belahbib H."/>
            <person name="Rocher C."/>
            <person name="Selva M."/>
            <person name="Riesgo A."/>
            <person name="Vervoort M."/>
            <person name="Leys S.P."/>
            <person name="Kodjabachian L."/>
            <person name="Le Bivic A."/>
            <person name="Borchiellini C."/>
            <person name="Claverie J.M."/>
            <person name="Renard E."/>
        </authorList>
    </citation>
    <scope>NUCLEOTIDE SEQUENCE [LARGE SCALE GENOMIC DNA]</scope>
    <source>
        <strain evidence="2">SPO-2</strain>
    </source>
</reference>
<dbReference type="GO" id="GO:0015074">
    <property type="term" value="P:DNA integration"/>
    <property type="evidence" value="ECO:0007669"/>
    <property type="project" value="InterPro"/>
</dbReference>
<protein>
    <recommendedName>
        <fullName evidence="1">Integrase catalytic domain-containing protein</fullName>
    </recommendedName>
</protein>
<accession>A0AAV7KCU6</accession>
<feature type="domain" description="Integrase catalytic" evidence="1">
    <location>
        <begin position="3"/>
        <end position="112"/>
    </location>
</feature>
<keyword evidence="3" id="KW-1185">Reference proteome</keyword>
<dbReference type="InterPro" id="IPR036397">
    <property type="entry name" value="RNaseH_sf"/>
</dbReference>
<sequence length="112" mass="12255">MTIGSRPPGYTVGIDVDTLPWTEGGYRYFFLIVDLFSRYVGLQPLRNQEAASLVSGIEQGWIYRGHGVPVRILTAQGTSIDGGKFCRLLGVEKKRTNPCHPETDGPIATSEG</sequence>
<organism evidence="2 3">
    <name type="scientific">Oopsacas minuta</name>
    <dbReference type="NCBI Taxonomy" id="111878"/>
    <lineage>
        <taxon>Eukaryota</taxon>
        <taxon>Metazoa</taxon>
        <taxon>Porifera</taxon>
        <taxon>Hexactinellida</taxon>
        <taxon>Hexasterophora</taxon>
        <taxon>Lyssacinosida</taxon>
        <taxon>Leucopsacidae</taxon>
        <taxon>Oopsacas</taxon>
    </lineage>
</organism>
<dbReference type="GO" id="GO:0003676">
    <property type="term" value="F:nucleic acid binding"/>
    <property type="evidence" value="ECO:0007669"/>
    <property type="project" value="InterPro"/>
</dbReference>